<evidence type="ECO:0000313" key="1">
    <source>
        <dbReference type="EMBL" id="VAW95448.1"/>
    </source>
</evidence>
<protein>
    <submittedName>
        <fullName evidence="1">Uncharacterized protein</fullName>
    </submittedName>
</protein>
<sequence>MIMSIQLDSRPRLRWGLALSKNEEIKTEQMTLQNKIKRRSILGY</sequence>
<reference evidence="1" key="1">
    <citation type="submission" date="2018-06" db="EMBL/GenBank/DDBJ databases">
        <authorList>
            <person name="Zhirakovskaya E."/>
        </authorList>
    </citation>
    <scope>NUCLEOTIDE SEQUENCE</scope>
</reference>
<dbReference type="AlphaFoldDB" id="A0A3B0ZPP5"/>
<organism evidence="1">
    <name type="scientific">hydrothermal vent metagenome</name>
    <dbReference type="NCBI Taxonomy" id="652676"/>
    <lineage>
        <taxon>unclassified sequences</taxon>
        <taxon>metagenomes</taxon>
        <taxon>ecological metagenomes</taxon>
    </lineage>
</organism>
<name>A0A3B0ZPP5_9ZZZZ</name>
<proteinExistence type="predicted"/>
<accession>A0A3B0ZPP5</accession>
<dbReference type="EMBL" id="UOFT01000045">
    <property type="protein sequence ID" value="VAW95448.1"/>
    <property type="molecule type" value="Genomic_DNA"/>
</dbReference>
<gene>
    <name evidence="1" type="ORF">MNBD_GAMMA23-1008</name>
</gene>